<feature type="transmembrane region" description="Helical" evidence="1">
    <location>
        <begin position="373"/>
        <end position="390"/>
    </location>
</feature>
<keyword evidence="1" id="KW-1133">Transmembrane helix</keyword>
<feature type="transmembrane region" description="Helical" evidence="1">
    <location>
        <begin position="239"/>
        <end position="257"/>
    </location>
</feature>
<feature type="transmembrane region" description="Helical" evidence="1">
    <location>
        <begin position="169"/>
        <end position="186"/>
    </location>
</feature>
<dbReference type="InterPro" id="IPR011990">
    <property type="entry name" value="TPR-like_helical_dom_sf"/>
</dbReference>
<dbReference type="Gene3D" id="1.25.40.10">
    <property type="entry name" value="Tetratricopeptide repeat domain"/>
    <property type="match status" value="1"/>
</dbReference>
<dbReference type="EMBL" id="MPRJ01000022">
    <property type="protein sequence ID" value="OOZ36930.1"/>
    <property type="molecule type" value="Genomic_DNA"/>
</dbReference>
<accession>A0A1T2KW13</accession>
<keyword evidence="3" id="KW-1185">Reference proteome</keyword>
<feature type="transmembrane region" description="Helical" evidence="1">
    <location>
        <begin position="294"/>
        <end position="313"/>
    </location>
</feature>
<dbReference type="SUPFAM" id="SSF48452">
    <property type="entry name" value="TPR-like"/>
    <property type="match status" value="1"/>
</dbReference>
<gene>
    <name evidence="2" type="ORF">BOW51_04760</name>
</gene>
<protein>
    <submittedName>
        <fullName evidence="2">Uncharacterized protein</fullName>
    </submittedName>
</protein>
<dbReference type="AlphaFoldDB" id="A0A1T2KW13"/>
<name>A0A1T2KW13_9GAMM</name>
<proteinExistence type="predicted"/>
<organism evidence="2 3">
    <name type="scientific">Solemya velesiana gill symbiont</name>
    <dbReference type="NCBI Taxonomy" id="1918948"/>
    <lineage>
        <taxon>Bacteria</taxon>
        <taxon>Pseudomonadati</taxon>
        <taxon>Pseudomonadota</taxon>
        <taxon>Gammaproteobacteria</taxon>
        <taxon>sulfur-oxidizing symbionts</taxon>
    </lineage>
</organism>
<reference evidence="2 3" key="1">
    <citation type="submission" date="2016-11" db="EMBL/GenBank/DDBJ databases">
        <title>Mixed transmission modes and dynamic genome evolution in an obligate animal-bacterial symbiosis.</title>
        <authorList>
            <person name="Russell S.L."/>
            <person name="Corbett-Detig R.B."/>
            <person name="Cavanaugh C.M."/>
        </authorList>
    </citation>
    <scope>NUCLEOTIDE SEQUENCE [LARGE SCALE GENOMIC DNA]</scope>
    <source>
        <strain evidence="2">Se-Cadez</strain>
    </source>
</reference>
<dbReference type="OrthoDB" id="5611441at2"/>
<dbReference type="Proteomes" id="UP000190896">
    <property type="component" value="Unassembled WGS sequence"/>
</dbReference>
<keyword evidence="1" id="KW-0472">Membrane</keyword>
<feature type="transmembrane region" description="Helical" evidence="1">
    <location>
        <begin position="141"/>
        <end position="157"/>
    </location>
</feature>
<evidence type="ECO:0000313" key="2">
    <source>
        <dbReference type="EMBL" id="OOZ36930.1"/>
    </source>
</evidence>
<evidence type="ECO:0000313" key="3">
    <source>
        <dbReference type="Proteomes" id="UP000190896"/>
    </source>
</evidence>
<keyword evidence="1" id="KW-0812">Transmembrane</keyword>
<dbReference type="RefSeq" id="WP_078486373.1">
    <property type="nucleotide sequence ID" value="NZ_MPRJ01000022.1"/>
</dbReference>
<sequence length="737" mass="85129">MDITLDSLHRASRHVSDTLGKAARHVQENPVGYARLYAISLVLFILIYQLLMPIVKGDTDMWYHLNGGRYFWNTGEVPITPFFSFLHPDREWINYFWGFQASIYKVYEWFDYQGLVIIRTLLLVGTLTLVMRILFEHVWEHRNLILFILLTSVFVIFIESRGYQLRPHLVSYLMISLFLFILELRPKWTPILPILTTIWVNVHGVEWVVGGLICGAYFIEYFTNQRFNVDPGQKRSRFFPIWLLLCGVATGLNPHGFDVLLASFSTPELITEFIQEMRPIPPEALHTIVINDLIFSHTDTLAVICILAIIAVIKSIYIRSPRISHLIMFAGGAYLLFRGTRLAWEWALLVLPLIATWSQTFNWNKQTRGNNHTYLLIITVVAIIPFASIGQKLDTSLPYPFDNTELPTEITQFISESGAKGNILVPPSYGGYIQWELYPYILIHSDMEFPPFDEHDFTEIRNAFNTDQGFLSATQKYHVDFIVVQRSHKYFRNIIKSKPEFIPVIFDDLYILYANSASQPAITAKSKIKELNPFNLIDKSIDADTAVHALKSFIESQPNIFRSYHALVRILIDSQRFDEALPYAQTMAKRFPDKPNAHFLLGNILENSEQCQEAIVHYERATNISNKQSKLFINKHIGTCHYLLKDFPTAYDYLNRSLDPFMAIEAIEDLYQLAFTGLVVGQTHQAEIILNSILQQSTEEHEEIRLQAQALLENIDRGEFDIGFTDWMKDPLNLTHE</sequence>
<evidence type="ECO:0000256" key="1">
    <source>
        <dbReference type="SAM" id="Phobius"/>
    </source>
</evidence>
<feature type="transmembrane region" description="Helical" evidence="1">
    <location>
        <begin position="115"/>
        <end position="135"/>
    </location>
</feature>
<feature type="transmembrane region" description="Helical" evidence="1">
    <location>
        <begin position="36"/>
        <end position="55"/>
    </location>
</feature>
<feature type="transmembrane region" description="Helical" evidence="1">
    <location>
        <begin position="198"/>
        <end position="219"/>
    </location>
</feature>
<comment type="caution">
    <text evidence="2">The sequence shown here is derived from an EMBL/GenBank/DDBJ whole genome shotgun (WGS) entry which is preliminary data.</text>
</comment>